<dbReference type="EMBL" id="JBHSHJ010000016">
    <property type="protein sequence ID" value="MFC4790293.1"/>
    <property type="molecule type" value="Genomic_DNA"/>
</dbReference>
<feature type="domain" description="HTH cro/C1-type" evidence="1">
    <location>
        <begin position="31"/>
        <end position="72"/>
    </location>
</feature>
<dbReference type="InterPro" id="IPR001387">
    <property type="entry name" value="Cro/C1-type_HTH"/>
</dbReference>
<keyword evidence="3" id="KW-1185">Reference proteome</keyword>
<dbReference type="SUPFAM" id="SSF47413">
    <property type="entry name" value="lambda repressor-like DNA-binding domains"/>
    <property type="match status" value="1"/>
</dbReference>
<protein>
    <submittedName>
        <fullName evidence="2">Helix-turn-helix domain-containing protein</fullName>
    </submittedName>
</protein>
<dbReference type="PROSITE" id="PS50943">
    <property type="entry name" value="HTH_CROC1"/>
    <property type="match status" value="1"/>
</dbReference>
<proteinExistence type="predicted"/>
<dbReference type="CDD" id="cd00093">
    <property type="entry name" value="HTH_XRE"/>
    <property type="match status" value="1"/>
</dbReference>
<evidence type="ECO:0000259" key="1">
    <source>
        <dbReference type="PROSITE" id="PS50943"/>
    </source>
</evidence>
<reference evidence="3" key="1">
    <citation type="journal article" date="2019" name="Int. J. Syst. Evol. Microbiol.">
        <title>The Global Catalogue of Microorganisms (GCM) 10K type strain sequencing project: providing services to taxonomists for standard genome sequencing and annotation.</title>
        <authorList>
            <consortium name="The Broad Institute Genomics Platform"/>
            <consortium name="The Broad Institute Genome Sequencing Center for Infectious Disease"/>
            <person name="Wu L."/>
            <person name="Ma J."/>
        </authorList>
    </citation>
    <scope>NUCLEOTIDE SEQUENCE [LARGE SCALE GENOMIC DNA]</scope>
    <source>
        <strain evidence="3">CCUG 49452</strain>
    </source>
</reference>
<dbReference type="Pfam" id="PF13443">
    <property type="entry name" value="HTH_26"/>
    <property type="match status" value="1"/>
</dbReference>
<name>A0ABV9QG88_9BURK</name>
<dbReference type="RefSeq" id="WP_382434616.1">
    <property type="nucleotide sequence ID" value="NZ_JBHSHJ010000016.1"/>
</dbReference>
<organism evidence="2 3">
    <name type="scientific">Giesbergeria sinuosa</name>
    <dbReference type="NCBI Taxonomy" id="80883"/>
    <lineage>
        <taxon>Bacteria</taxon>
        <taxon>Pseudomonadati</taxon>
        <taxon>Pseudomonadota</taxon>
        <taxon>Betaproteobacteria</taxon>
        <taxon>Burkholderiales</taxon>
        <taxon>Comamonadaceae</taxon>
        <taxon>Giesbergeria</taxon>
    </lineage>
</organism>
<dbReference type="Proteomes" id="UP001596001">
    <property type="component" value="Unassembled WGS sequence"/>
</dbReference>
<dbReference type="InterPro" id="IPR010982">
    <property type="entry name" value="Lambda_DNA-bd_dom_sf"/>
</dbReference>
<dbReference type="Gene3D" id="1.10.260.40">
    <property type="entry name" value="lambda repressor-like DNA-binding domains"/>
    <property type="match status" value="1"/>
</dbReference>
<comment type="caution">
    <text evidence="2">The sequence shown here is derived from an EMBL/GenBank/DDBJ whole genome shotgun (WGS) entry which is preliminary data.</text>
</comment>
<evidence type="ECO:0000313" key="2">
    <source>
        <dbReference type="EMBL" id="MFC4790293.1"/>
    </source>
</evidence>
<sequence>MNTPQNTKQNLWRSLELLMQRHYGGVNLNRLSRESGVGLGTVARLRSDETSIGLDKLDKLAATFGVAPWDLLRPDFDPAATCIERLSPIAVELGRTLDSIDDPLLQNRAYVVALGALQLGSVQQGGEPTVVSPAAISMSEKGLD</sequence>
<accession>A0ABV9QG88</accession>
<gene>
    <name evidence="2" type="ORF">ACFO6X_15020</name>
</gene>
<evidence type="ECO:0000313" key="3">
    <source>
        <dbReference type="Proteomes" id="UP001596001"/>
    </source>
</evidence>